<keyword evidence="7" id="KW-0670">Pyruvate</keyword>
<dbReference type="GO" id="GO:0103075">
    <property type="term" value="F:indole-3-pyruvate monooxygenase activity"/>
    <property type="evidence" value="ECO:0007669"/>
    <property type="project" value="UniProtKB-EC"/>
</dbReference>
<comment type="cofactor">
    <cofactor evidence="1">
        <name>FAD</name>
        <dbReference type="ChEBI" id="CHEBI:57692"/>
    </cofactor>
</comment>
<dbReference type="Gramene" id="PRQ38859">
    <property type="protein sequence ID" value="PRQ38859"/>
    <property type="gene ID" value="RchiOBHm_Chr4g0418611"/>
</dbReference>
<organism evidence="7 8">
    <name type="scientific">Rosa chinensis</name>
    <name type="common">China rose</name>
    <dbReference type="NCBI Taxonomy" id="74649"/>
    <lineage>
        <taxon>Eukaryota</taxon>
        <taxon>Viridiplantae</taxon>
        <taxon>Streptophyta</taxon>
        <taxon>Embryophyta</taxon>
        <taxon>Tracheophyta</taxon>
        <taxon>Spermatophyta</taxon>
        <taxon>Magnoliopsida</taxon>
        <taxon>eudicotyledons</taxon>
        <taxon>Gunneridae</taxon>
        <taxon>Pentapetalae</taxon>
        <taxon>rosids</taxon>
        <taxon>fabids</taxon>
        <taxon>Rosales</taxon>
        <taxon>Rosaceae</taxon>
        <taxon>Rosoideae</taxon>
        <taxon>Rosoideae incertae sedis</taxon>
        <taxon>Rosa</taxon>
    </lineage>
</organism>
<keyword evidence="5" id="KW-0521">NADP</keyword>
<dbReference type="PANTHER" id="PTHR43539">
    <property type="entry name" value="FLAVIN-BINDING MONOOXYGENASE-LIKE PROTEIN (AFU_ORTHOLOGUE AFUA_4G09220)"/>
    <property type="match status" value="1"/>
</dbReference>
<dbReference type="EMBL" id="PDCK01000042">
    <property type="protein sequence ID" value="PRQ38859.1"/>
    <property type="molecule type" value="Genomic_DNA"/>
</dbReference>
<evidence type="ECO:0000256" key="5">
    <source>
        <dbReference type="ARBA" id="ARBA00022857"/>
    </source>
</evidence>
<name>A0A2P6QXM1_ROSCH</name>
<sequence>MEISLDLANDGAKTSIIVQSSVHFLSRRMVYLALVLLRYLSFSRVDFLMVLLSKFVYGRLTQVQDSQAKRGPFLMNIKYDKYPAIDVGACSKIKSDEIKVLPAEIGSIRGSDVELKKGKSYQFESIVFCTGFKTSTSLWLKADDYLLKEDGIPRPSSPNHSKGQKE</sequence>
<evidence type="ECO:0000256" key="6">
    <source>
        <dbReference type="ARBA" id="ARBA00023002"/>
    </source>
</evidence>
<keyword evidence="8" id="KW-1185">Reference proteome</keyword>
<keyword evidence="3" id="KW-0285">Flavoprotein</keyword>
<dbReference type="STRING" id="74649.A0A2P6QXM1"/>
<reference evidence="7 8" key="1">
    <citation type="journal article" date="2018" name="Nat. Genet.">
        <title>The Rosa genome provides new insights in the design of modern roses.</title>
        <authorList>
            <person name="Bendahmane M."/>
        </authorList>
    </citation>
    <scope>NUCLEOTIDE SEQUENCE [LARGE SCALE GENOMIC DNA]</scope>
    <source>
        <strain evidence="8">cv. Old Blush</strain>
    </source>
</reference>
<evidence type="ECO:0000313" key="8">
    <source>
        <dbReference type="Proteomes" id="UP000238479"/>
    </source>
</evidence>
<comment type="similarity">
    <text evidence="2">Belongs to the FMO family.</text>
</comment>
<evidence type="ECO:0000256" key="3">
    <source>
        <dbReference type="ARBA" id="ARBA00022630"/>
    </source>
</evidence>
<dbReference type="AlphaFoldDB" id="A0A2P6QXM1"/>
<evidence type="ECO:0000256" key="2">
    <source>
        <dbReference type="ARBA" id="ARBA00009183"/>
    </source>
</evidence>
<gene>
    <name evidence="7" type="ORF">RchiOBHm_Chr4g0418611</name>
</gene>
<proteinExistence type="inferred from homology"/>
<evidence type="ECO:0000313" key="7">
    <source>
        <dbReference type="EMBL" id="PRQ38859.1"/>
    </source>
</evidence>
<dbReference type="GO" id="GO:0050660">
    <property type="term" value="F:flavin adenine dinucleotide binding"/>
    <property type="evidence" value="ECO:0007669"/>
    <property type="project" value="TreeGrafter"/>
</dbReference>
<keyword evidence="7" id="KW-0503">Monooxygenase</keyword>
<dbReference type="InterPro" id="IPR050982">
    <property type="entry name" value="Auxin_biosynth/cation_transpt"/>
</dbReference>
<dbReference type="PANTHER" id="PTHR43539:SF42">
    <property type="entry name" value="OS01G0273800 PROTEIN"/>
    <property type="match status" value="1"/>
</dbReference>
<evidence type="ECO:0000256" key="1">
    <source>
        <dbReference type="ARBA" id="ARBA00001974"/>
    </source>
</evidence>
<dbReference type="OMA" id="RSTTHEW"/>
<comment type="caution">
    <text evidence="7">The sequence shown here is derived from an EMBL/GenBank/DDBJ whole genome shotgun (WGS) entry which is preliminary data.</text>
</comment>
<dbReference type="Proteomes" id="UP000238479">
    <property type="component" value="Chromosome 4"/>
</dbReference>
<protein>
    <submittedName>
        <fullName evidence="7">Putative indole-3-pyruvate monooxygenase</fullName>
        <ecNumber evidence="7">1.14.13.168</ecNumber>
    </submittedName>
</protein>
<keyword evidence="4" id="KW-0274">FAD</keyword>
<dbReference type="EC" id="1.14.13.168" evidence="7"/>
<accession>A0A2P6QXM1</accession>
<keyword evidence="6 7" id="KW-0560">Oxidoreductase</keyword>
<evidence type="ECO:0000256" key="4">
    <source>
        <dbReference type="ARBA" id="ARBA00022827"/>
    </source>
</evidence>